<accession>A0A8C6EQS1</accession>
<dbReference type="AlphaFoldDB" id="A0A8C6EQS1"/>
<feature type="compositionally biased region" description="Polar residues" evidence="1">
    <location>
        <begin position="82"/>
        <end position="94"/>
    </location>
</feature>
<reference evidence="2" key="1">
    <citation type="submission" date="2025-08" db="UniProtKB">
        <authorList>
            <consortium name="Ensembl"/>
        </authorList>
    </citation>
    <scope>IDENTIFICATION</scope>
</reference>
<name>A0A8C6EQS1_MARMA</name>
<organism evidence="2 3">
    <name type="scientific">Marmota marmota marmota</name>
    <name type="common">Alpine marmot</name>
    <dbReference type="NCBI Taxonomy" id="9994"/>
    <lineage>
        <taxon>Eukaryota</taxon>
        <taxon>Metazoa</taxon>
        <taxon>Chordata</taxon>
        <taxon>Craniata</taxon>
        <taxon>Vertebrata</taxon>
        <taxon>Euteleostomi</taxon>
        <taxon>Mammalia</taxon>
        <taxon>Eutheria</taxon>
        <taxon>Euarchontoglires</taxon>
        <taxon>Glires</taxon>
        <taxon>Rodentia</taxon>
        <taxon>Sciuromorpha</taxon>
        <taxon>Sciuridae</taxon>
        <taxon>Xerinae</taxon>
        <taxon>Marmotini</taxon>
        <taxon>Marmota</taxon>
    </lineage>
</organism>
<proteinExistence type="predicted"/>
<protein>
    <submittedName>
        <fullName evidence="2">Uncharacterized protein</fullName>
    </submittedName>
</protein>
<dbReference type="Proteomes" id="UP000694407">
    <property type="component" value="Unplaced"/>
</dbReference>
<evidence type="ECO:0000256" key="1">
    <source>
        <dbReference type="SAM" id="MobiDB-lite"/>
    </source>
</evidence>
<keyword evidence="3" id="KW-1185">Reference proteome</keyword>
<dbReference type="GeneTree" id="ENSGT00800000125307"/>
<feature type="region of interest" description="Disordered" evidence="1">
    <location>
        <begin position="33"/>
        <end position="98"/>
    </location>
</feature>
<evidence type="ECO:0000313" key="3">
    <source>
        <dbReference type="Proteomes" id="UP000694407"/>
    </source>
</evidence>
<dbReference type="Ensembl" id="ENSMMMT00000009004.1">
    <property type="protein sequence ID" value="ENSMMMP00000007904.1"/>
    <property type="gene ID" value="ENSMMMG00000007079.1"/>
</dbReference>
<sequence>MFITCPGRTAATTTARLAGSTGQRLRRQLLGSVRKGGRGHPGPGARLCLRGRSGPGPQEAGAIVRPEPGTAPPEAPCEEPRSCTSNKGNGANTSRKSRKKWTYLSMYNAYKYP</sequence>
<reference evidence="2" key="2">
    <citation type="submission" date="2025-09" db="UniProtKB">
        <authorList>
            <consortium name="Ensembl"/>
        </authorList>
    </citation>
    <scope>IDENTIFICATION</scope>
</reference>
<evidence type="ECO:0000313" key="2">
    <source>
        <dbReference type="Ensembl" id="ENSMMMP00000007904.1"/>
    </source>
</evidence>